<reference evidence="8" key="1">
    <citation type="submission" date="2016-10" db="EMBL/GenBank/DDBJ databases">
        <authorList>
            <person name="Varghese N."/>
            <person name="Submissions S."/>
        </authorList>
    </citation>
    <scope>NUCLEOTIDE SEQUENCE [LARGE SCALE GENOMIC DNA]</scope>
    <source>
        <strain evidence="8">CGMCC 1.8975</strain>
    </source>
</reference>
<dbReference type="Gene3D" id="2.130.10.130">
    <property type="entry name" value="Integrin alpha, N-terminal"/>
    <property type="match status" value="4"/>
</dbReference>
<dbReference type="SUPFAM" id="SSF81296">
    <property type="entry name" value="E set domains"/>
    <property type="match status" value="1"/>
</dbReference>
<evidence type="ECO:0000256" key="1">
    <source>
        <dbReference type="ARBA" id="ARBA00022729"/>
    </source>
</evidence>
<feature type="signal peptide" evidence="3">
    <location>
        <begin position="1"/>
        <end position="23"/>
    </location>
</feature>
<name>A0A1H3AYE0_9BACT</name>
<dbReference type="SUPFAM" id="SSF69318">
    <property type="entry name" value="Integrin alpha N-terminal domain"/>
    <property type="match status" value="4"/>
</dbReference>
<evidence type="ECO:0000256" key="3">
    <source>
        <dbReference type="SAM" id="SignalP"/>
    </source>
</evidence>
<dbReference type="Pfam" id="PF18962">
    <property type="entry name" value="Por_Secre_tail"/>
    <property type="match status" value="1"/>
</dbReference>
<evidence type="ECO:0000259" key="6">
    <source>
        <dbReference type="Pfam" id="PF18962"/>
    </source>
</evidence>
<evidence type="ECO:0000256" key="2">
    <source>
        <dbReference type="SAM" id="MobiDB-lite"/>
    </source>
</evidence>
<evidence type="ECO:0000313" key="8">
    <source>
        <dbReference type="Proteomes" id="UP000199249"/>
    </source>
</evidence>
<dbReference type="Pfam" id="PF13205">
    <property type="entry name" value="Big_5"/>
    <property type="match status" value="1"/>
</dbReference>
<sequence>MKTSLLALLWGLGLNLLAFGGHAQPTVLAVSPVANTLSASRQSTVSATLSEVLAPASTGALLVHSSRRGGLRSGSSGTTTVSGNTVVFAPTYAWQPGETVRATLTTGLRNPAGQALSTPRVFEFTTATGGTGRSNFLPAAAVPDVAVAASARDVMLGDIDGDGDLDLVTPSPNFTGPGTVSVRLNNGSGIFAAPATNAEVAVGQYCLRAALGDVDGDGDLDLLTANANYNGPGSVSVRLNNGRGSFSAPAANAEVAVGNHPVHLSLGDVDGDGDLDLVTANETGSVSIRLNNGSGRFIPPALNPDPQLGNTIKFVALGDLDGDGDLDIVAANYGALPSLVNVLLNTGQQTANFQLPATNGAIRVGLNPVSLALGDVDADGDLDLVVGTNDGGPGQLNVRLNNGDASFSNGPNAYVGNAYSLLLGDVDADGDLDVVASAGSLNSVNVRVNMGNGTFEAPPTTPNVAIGEFVTGAALGDVDGDGDLDIVSTSSGSMVSVRFNQPTDALPAPTITAFSPTSGLVGTEVTVLGTTFTSATTVLFNGVVAAQVTVAAATRLTATVPSGATTGPITVRTPNGEAVSTTSFFVLAPPTLPTLVVAGLNPARNQPNAPRTGGVAVTFSSPMQDVAATRQALRVSSAQRGGWLTGTASVSGSTLRLQPKYAFMPGEKLFATVLRGPRSVTDTLFRRPYVYQFHAATSGAGRSYLRPGSEVAVGYYPSSVALADVDGDGDLDMVTTNQYAATVSVRLNGGDASGSNTGHFSGGQDIETTKGPRQVHMADVDGDGDLDMVLACEGYTGGQVSVRLNGGDASGSNTGRFSGGNDIRDLSSPYNLALGDIDGDGDLDMVTADRSLGYIHVTGNGGTGLFGVSYRIPAGRDPSGVALGDVDGDGDLDLVFASGGDGTVRICLNEGNERGGYGGRFNPQPAQELLTGNTPANLLLADIDGDGDLDLLVGNEQDGVSKVLVYRNTGATAGSGTPLFGPATGVAVAGTPRRIALADLDADGDLDLAITYGSISTSVSVRLNGGDNSGSNTGVFSGEGNYEVGISPQGLALGDVDGDGDVDVLTVGQGNSAVSVRLNTDGGGVLSSSATTVCAGSNQGTLTLRYAVGTVLGYQANTGSGYTNLAGTDLAFAFANLSATTTFRAVLRNPANEIVYSEPVTVMVLPLPVVALAAAGPATVCAGTSVRLTTTTDAPGYTYQFLRDGQPIASATATIYAATASGSYTVRVTNSTGCSTVSEAVVVRINPVPVRPTVSVSYAPGPVLTSSAPVGNQWYLNGTALPGATANTLATDPNAAQGSYTVITTSDQGCASQPSLPLVITTTRSSSAPTALQVYPNPTPDGRLTVLLPNKRGQPTMLHLYNMTGQLLLSRTVLSADNQILLDIRTLPAGAYLLRSITPQGSESRLLIRN</sequence>
<evidence type="ECO:0000259" key="5">
    <source>
        <dbReference type="Pfam" id="PF13205"/>
    </source>
</evidence>
<keyword evidence="1 3" id="KW-0732">Signal</keyword>
<dbReference type="InterPro" id="IPR013517">
    <property type="entry name" value="FG-GAP"/>
</dbReference>
<dbReference type="PANTHER" id="PTHR46580">
    <property type="entry name" value="SENSOR KINASE-RELATED"/>
    <property type="match status" value="1"/>
</dbReference>
<dbReference type="RefSeq" id="WP_175470802.1">
    <property type="nucleotide sequence ID" value="NZ_FNOV01000001.1"/>
</dbReference>
<feature type="domain" description="SbsA Ig-like" evidence="5">
    <location>
        <begin position="24"/>
        <end position="126"/>
    </location>
</feature>
<dbReference type="InterPro" id="IPR013783">
    <property type="entry name" value="Ig-like_fold"/>
</dbReference>
<dbReference type="InterPro" id="IPR026444">
    <property type="entry name" value="Secre_tail"/>
</dbReference>
<gene>
    <name evidence="7" type="ORF">SAMN04488069_10192</name>
</gene>
<evidence type="ECO:0000313" key="7">
    <source>
        <dbReference type="EMBL" id="SDX34697.1"/>
    </source>
</evidence>
<dbReference type="Pfam" id="PF13517">
    <property type="entry name" value="FG-GAP_3"/>
    <property type="match status" value="6"/>
</dbReference>
<proteinExistence type="predicted"/>
<organism evidence="7 8">
    <name type="scientific">Hymenobacter psychrophilus</name>
    <dbReference type="NCBI Taxonomy" id="651662"/>
    <lineage>
        <taxon>Bacteria</taxon>
        <taxon>Pseudomonadati</taxon>
        <taxon>Bacteroidota</taxon>
        <taxon>Cytophagia</taxon>
        <taxon>Cytophagales</taxon>
        <taxon>Hymenobacteraceae</taxon>
        <taxon>Hymenobacter</taxon>
    </lineage>
</organism>
<evidence type="ECO:0000259" key="4">
    <source>
        <dbReference type="Pfam" id="PF01833"/>
    </source>
</evidence>
<accession>A0A1H3AYE0</accession>
<dbReference type="CDD" id="cd00102">
    <property type="entry name" value="IPT"/>
    <property type="match status" value="1"/>
</dbReference>
<dbReference type="Pfam" id="PF01833">
    <property type="entry name" value="TIG"/>
    <property type="match status" value="1"/>
</dbReference>
<dbReference type="STRING" id="651662.SAMN04488069_10192"/>
<dbReference type="InterPro" id="IPR002909">
    <property type="entry name" value="IPT_dom"/>
</dbReference>
<dbReference type="InterPro" id="IPR032812">
    <property type="entry name" value="SbsA_Ig"/>
</dbReference>
<keyword evidence="8" id="KW-1185">Reference proteome</keyword>
<feature type="domain" description="Secretion system C-terminal sorting" evidence="6">
    <location>
        <begin position="1334"/>
        <end position="1402"/>
    </location>
</feature>
<feature type="domain" description="IPT/TIG" evidence="4">
    <location>
        <begin position="509"/>
        <end position="581"/>
    </location>
</feature>
<dbReference type="InterPro" id="IPR014756">
    <property type="entry name" value="Ig_E-set"/>
</dbReference>
<dbReference type="Proteomes" id="UP000199249">
    <property type="component" value="Unassembled WGS sequence"/>
</dbReference>
<feature type="chain" id="PRO_5011633216" evidence="3">
    <location>
        <begin position="24"/>
        <end position="1410"/>
    </location>
</feature>
<dbReference type="PANTHER" id="PTHR46580:SF2">
    <property type="entry name" value="MAM DOMAIN-CONTAINING PROTEIN"/>
    <property type="match status" value="1"/>
</dbReference>
<protein>
    <submittedName>
        <fullName evidence="7">Por secretion system C-terminal sorting domain-containing protein</fullName>
    </submittedName>
</protein>
<feature type="region of interest" description="Disordered" evidence="2">
    <location>
        <begin position="753"/>
        <end position="772"/>
    </location>
</feature>
<dbReference type="EMBL" id="FNOV01000001">
    <property type="protein sequence ID" value="SDX34697.1"/>
    <property type="molecule type" value="Genomic_DNA"/>
</dbReference>
<dbReference type="InterPro" id="IPR028994">
    <property type="entry name" value="Integrin_alpha_N"/>
</dbReference>
<dbReference type="Gene3D" id="2.60.40.10">
    <property type="entry name" value="Immunoglobulins"/>
    <property type="match status" value="2"/>
</dbReference>
<dbReference type="NCBIfam" id="TIGR04183">
    <property type="entry name" value="Por_Secre_tail"/>
    <property type="match status" value="1"/>
</dbReference>